<sequence>AAIIDEPARQCITPPTVCAPEIMFKDGDLRSLQLLLRHSRVISGLSHASQVIASSCLLFT</sequence>
<evidence type="ECO:0000313" key="2">
    <source>
        <dbReference type="Proteomes" id="UP000799118"/>
    </source>
</evidence>
<keyword evidence="2" id="KW-1185">Reference proteome</keyword>
<feature type="non-terminal residue" evidence="1">
    <location>
        <position position="60"/>
    </location>
</feature>
<feature type="non-terminal residue" evidence="1">
    <location>
        <position position="1"/>
    </location>
</feature>
<dbReference type="AlphaFoldDB" id="A0A6A4GNB3"/>
<organism evidence="1 2">
    <name type="scientific">Gymnopus androsaceus JB14</name>
    <dbReference type="NCBI Taxonomy" id="1447944"/>
    <lineage>
        <taxon>Eukaryota</taxon>
        <taxon>Fungi</taxon>
        <taxon>Dikarya</taxon>
        <taxon>Basidiomycota</taxon>
        <taxon>Agaricomycotina</taxon>
        <taxon>Agaricomycetes</taxon>
        <taxon>Agaricomycetidae</taxon>
        <taxon>Agaricales</taxon>
        <taxon>Marasmiineae</taxon>
        <taxon>Omphalotaceae</taxon>
        <taxon>Gymnopus</taxon>
    </lineage>
</organism>
<dbReference type="Proteomes" id="UP000799118">
    <property type="component" value="Unassembled WGS sequence"/>
</dbReference>
<dbReference type="EMBL" id="ML769846">
    <property type="protein sequence ID" value="KAE9386810.1"/>
    <property type="molecule type" value="Genomic_DNA"/>
</dbReference>
<name>A0A6A4GNB3_9AGAR</name>
<protein>
    <submittedName>
        <fullName evidence="1">Uncharacterized protein</fullName>
    </submittedName>
</protein>
<proteinExistence type="predicted"/>
<reference evidence="1" key="1">
    <citation type="journal article" date="2019" name="Environ. Microbiol.">
        <title>Fungal ecological strategies reflected in gene transcription - a case study of two litter decomposers.</title>
        <authorList>
            <person name="Barbi F."/>
            <person name="Kohler A."/>
            <person name="Barry K."/>
            <person name="Baskaran P."/>
            <person name="Daum C."/>
            <person name="Fauchery L."/>
            <person name="Ihrmark K."/>
            <person name="Kuo A."/>
            <person name="LaButti K."/>
            <person name="Lipzen A."/>
            <person name="Morin E."/>
            <person name="Grigoriev I.V."/>
            <person name="Henrissat B."/>
            <person name="Lindahl B."/>
            <person name="Martin F."/>
        </authorList>
    </citation>
    <scope>NUCLEOTIDE SEQUENCE</scope>
    <source>
        <strain evidence="1">JB14</strain>
    </source>
</reference>
<evidence type="ECO:0000313" key="1">
    <source>
        <dbReference type="EMBL" id="KAE9386810.1"/>
    </source>
</evidence>
<accession>A0A6A4GNB3</accession>
<gene>
    <name evidence="1" type="ORF">BT96DRAFT_927967</name>
</gene>